<evidence type="ECO:0000313" key="1">
    <source>
        <dbReference type="EMBL" id="KAF9645063.1"/>
    </source>
</evidence>
<sequence>MGATGCGKTTFINLASHSNLRVGTDLESCTPEVQLANEFTLDGRRVVLIDTPGFDDTTKSDTEILKNIATFLATTYENGSRLAGLIYVHRISDRRFSGIAGRNFRMFRELCGEASLKNVVLVTNMWGEVSHDIGEAREKELTSVFLKPALDKGARMVRHHGTEQSTHDVIRQIMNNHPVVLQIQRELVDEHKDITNTAAGEVINAELIEEKKRQEAELKKAQEEMARALRLKEEEARRRMEEEARRREEEMRRAREEQERIALQRRQEIERAELEARRLEEQARIERQRAEEEHRRQVALLNERLAAEAAAAEAARLAMEQQIHHLHHQVHHHHSGGGGGCMIM</sequence>
<keyword evidence="2" id="KW-1185">Reference proteome</keyword>
<accession>A0ACB6Z6U1</accession>
<evidence type="ECO:0000313" key="2">
    <source>
        <dbReference type="Proteomes" id="UP000886501"/>
    </source>
</evidence>
<comment type="caution">
    <text evidence="1">The sequence shown here is derived from an EMBL/GenBank/DDBJ whole genome shotgun (WGS) entry which is preliminary data.</text>
</comment>
<dbReference type="EMBL" id="MU118105">
    <property type="protein sequence ID" value="KAF9645063.1"/>
    <property type="molecule type" value="Genomic_DNA"/>
</dbReference>
<organism evidence="1 2">
    <name type="scientific">Thelephora ganbajun</name>
    <name type="common">Ganba fungus</name>
    <dbReference type="NCBI Taxonomy" id="370292"/>
    <lineage>
        <taxon>Eukaryota</taxon>
        <taxon>Fungi</taxon>
        <taxon>Dikarya</taxon>
        <taxon>Basidiomycota</taxon>
        <taxon>Agaricomycotina</taxon>
        <taxon>Agaricomycetes</taxon>
        <taxon>Thelephorales</taxon>
        <taxon>Thelephoraceae</taxon>
        <taxon>Thelephora</taxon>
    </lineage>
</organism>
<protein>
    <submittedName>
        <fullName evidence="1">Uncharacterized protein</fullName>
    </submittedName>
</protein>
<name>A0ACB6Z6U1_THEGA</name>
<proteinExistence type="predicted"/>
<dbReference type="Proteomes" id="UP000886501">
    <property type="component" value="Unassembled WGS sequence"/>
</dbReference>
<reference evidence="1" key="2">
    <citation type="journal article" date="2020" name="Nat. Commun.">
        <title>Large-scale genome sequencing of mycorrhizal fungi provides insights into the early evolution of symbiotic traits.</title>
        <authorList>
            <person name="Miyauchi S."/>
            <person name="Kiss E."/>
            <person name="Kuo A."/>
            <person name="Drula E."/>
            <person name="Kohler A."/>
            <person name="Sanchez-Garcia M."/>
            <person name="Morin E."/>
            <person name="Andreopoulos B."/>
            <person name="Barry K.W."/>
            <person name="Bonito G."/>
            <person name="Buee M."/>
            <person name="Carver A."/>
            <person name="Chen C."/>
            <person name="Cichocki N."/>
            <person name="Clum A."/>
            <person name="Culley D."/>
            <person name="Crous P.W."/>
            <person name="Fauchery L."/>
            <person name="Girlanda M."/>
            <person name="Hayes R.D."/>
            <person name="Keri Z."/>
            <person name="LaButti K."/>
            <person name="Lipzen A."/>
            <person name="Lombard V."/>
            <person name="Magnuson J."/>
            <person name="Maillard F."/>
            <person name="Murat C."/>
            <person name="Nolan M."/>
            <person name="Ohm R.A."/>
            <person name="Pangilinan J."/>
            <person name="Pereira M.F."/>
            <person name="Perotto S."/>
            <person name="Peter M."/>
            <person name="Pfister S."/>
            <person name="Riley R."/>
            <person name="Sitrit Y."/>
            <person name="Stielow J.B."/>
            <person name="Szollosi G."/>
            <person name="Zifcakova L."/>
            <person name="Stursova M."/>
            <person name="Spatafora J.W."/>
            <person name="Tedersoo L."/>
            <person name="Vaario L.M."/>
            <person name="Yamada A."/>
            <person name="Yan M."/>
            <person name="Wang P."/>
            <person name="Xu J."/>
            <person name="Bruns T."/>
            <person name="Baldrian P."/>
            <person name="Vilgalys R."/>
            <person name="Dunand C."/>
            <person name="Henrissat B."/>
            <person name="Grigoriev I.V."/>
            <person name="Hibbett D."/>
            <person name="Nagy L.G."/>
            <person name="Martin F.M."/>
        </authorList>
    </citation>
    <scope>NUCLEOTIDE SEQUENCE</scope>
    <source>
        <strain evidence="1">P2</strain>
    </source>
</reference>
<reference evidence="1" key="1">
    <citation type="submission" date="2019-10" db="EMBL/GenBank/DDBJ databases">
        <authorList>
            <consortium name="DOE Joint Genome Institute"/>
            <person name="Kuo A."/>
            <person name="Miyauchi S."/>
            <person name="Kiss E."/>
            <person name="Drula E."/>
            <person name="Kohler A."/>
            <person name="Sanchez-Garcia M."/>
            <person name="Andreopoulos B."/>
            <person name="Barry K.W."/>
            <person name="Bonito G."/>
            <person name="Buee M."/>
            <person name="Carver A."/>
            <person name="Chen C."/>
            <person name="Cichocki N."/>
            <person name="Clum A."/>
            <person name="Culley D."/>
            <person name="Crous P.W."/>
            <person name="Fauchery L."/>
            <person name="Girlanda M."/>
            <person name="Hayes R."/>
            <person name="Keri Z."/>
            <person name="Labutti K."/>
            <person name="Lipzen A."/>
            <person name="Lombard V."/>
            <person name="Magnuson J."/>
            <person name="Maillard F."/>
            <person name="Morin E."/>
            <person name="Murat C."/>
            <person name="Nolan M."/>
            <person name="Ohm R."/>
            <person name="Pangilinan J."/>
            <person name="Pereira M."/>
            <person name="Perotto S."/>
            <person name="Peter M."/>
            <person name="Riley R."/>
            <person name="Sitrit Y."/>
            <person name="Stielow B."/>
            <person name="Szollosi G."/>
            <person name="Zifcakova L."/>
            <person name="Stursova M."/>
            <person name="Spatafora J.W."/>
            <person name="Tedersoo L."/>
            <person name="Vaario L.-M."/>
            <person name="Yamada A."/>
            <person name="Yan M."/>
            <person name="Wang P."/>
            <person name="Xu J."/>
            <person name="Bruns T."/>
            <person name="Baldrian P."/>
            <person name="Vilgalys R."/>
            <person name="Henrissat B."/>
            <person name="Grigoriev I.V."/>
            <person name="Hibbett D."/>
            <person name="Nagy L.G."/>
            <person name="Martin F.M."/>
        </authorList>
    </citation>
    <scope>NUCLEOTIDE SEQUENCE</scope>
    <source>
        <strain evidence="1">P2</strain>
    </source>
</reference>
<gene>
    <name evidence="1" type="ORF">BDM02DRAFT_3156987</name>
</gene>